<reference evidence="8" key="1">
    <citation type="submission" date="2023-11" db="EMBL/GenBank/DDBJ databases">
        <authorList>
            <person name="Sidharthan V.K."/>
            <person name="Reddy V."/>
            <person name="Kiran G."/>
            <person name="Rajeswari V."/>
            <person name="Baranwal V.K."/>
        </authorList>
    </citation>
    <scope>NUCLEOTIDE SEQUENCE</scope>
    <source>
        <strain evidence="8">Pin yun</strain>
    </source>
</reference>
<evidence type="ECO:0000256" key="4">
    <source>
        <dbReference type="SAM" id="MobiDB-lite"/>
    </source>
</evidence>
<accession>A0AAT9JAQ1</accession>
<evidence type="ECO:0000259" key="5">
    <source>
        <dbReference type="Pfam" id="PF03391"/>
    </source>
</evidence>
<dbReference type="InterPro" id="IPR005305">
    <property type="entry name" value="Nepo_coat_C"/>
</dbReference>
<sequence>MGFRDLFGGTICNKIKEKLEVVSGYNLYLEGVFSRLAALPDAAKQDVWSQFWATCDAGKHYSAVTHSALFQEEGRKNLMGPKRRSGSHGPVPTGALPCIWEGRHLEGREEKVKEYEAILREAYNDSTFPQVPLCGNLEEACGYTTAELRRQYQVLCYGSRVSAEEKISFELWLQVGFVCETLPCKKYSKEIWPNIRVYTGSLKDFDPDSNSEYWFATRCWYEMPPEIDFYRYFMSARVWEQNPRFYQHDQLADLGHPKKQFDKCKFALRVKRSKGASCFASYPPLGVDEIAYQACLWSWETLSLEEAGEEDVFEDASSELCALECNTLSSVTAADYLAFCGFWELQHMCDMILAQLPVSIKAGDQEDLERQTDLLESSQGGEIATTSSFIRALQNKTREVRGKKFERSTEGKVQRQASLELNKHDIFLAHTMWENFRKKDIVKSYAGKDPSVTKTCMDLTNTEEIVRYPGREMQRTVDHVLTAQVFTVLQRPSENLIRKLAEEGWKEAKSVCVNLHIRSYVPVHTPLYAFCVVMWGHTENPTTAALCGAYVYLGDQEASVLELPLLCNYLGSSLQDFEAYKRSLLLSTVFFGPSGLREGQPVYGITAVEFTEYLPSSKGNLTHEKDSWNAMLKRYGGEKGRFLAGFNVVDAIESAKSEVCQFPDFQMEAVPAHQPIVREFGGKQSVVKRTSSLRVESFGAFKAGNVAKGDIFRAGPLCDTQRSGAGTSSSQELQGEEPRISKGWIRASSRSPSSFVFIEHIELPTAPTQGQILGVVDILAEIHATASVTVAKWAHQGYIDTDLDIVCHLPSNQYMGLALWFVFDACDRIPSTISKTLDLELARSLPTHLYVVRDETTSSFKLGLHRLLGQSIHFAGNGMVHPRLFVVAATSAVLPASVKGAFCIECFADELQYPRGLATQSVLQYPVDASKLEDLDFFLPPQSVALGTANGIEFSLAFATANTGGSLRAYHYACGLLSHFLGVGGELDFTIRVTSSVFVTAKMRVAMWNALVSDSAMALLPYVDVEVNQRASLLIQTPYYSTGCFGDTGAKLIVQFLCSPFAPEALESSFTFMVHIHGLKPHLPLCRAIDYTQRFGWFIATAFTGTGTDPFFLSIPSRCVDLTHTGATITNMKNAFSILCATTCAHWGKVVLHISWTSTKDKTVSTAEGYTNIYPVRGPPAESSAAHRGGTDHYGPLQGSAAVPFEFGTFAGPTPMRSLSPANENWVNFYTNRAVTLSGIYVDIEVLPGFKFYGRAAGPFTA</sequence>
<dbReference type="Pfam" id="PF03391">
    <property type="entry name" value="Nepo_coat"/>
    <property type="match status" value="1"/>
</dbReference>
<dbReference type="GO" id="GO:0005198">
    <property type="term" value="F:structural molecule activity"/>
    <property type="evidence" value="ECO:0007669"/>
    <property type="project" value="InterPro"/>
</dbReference>
<protein>
    <submittedName>
        <fullName evidence="8">Polyprotein</fullName>
    </submittedName>
</protein>
<evidence type="ECO:0000259" key="6">
    <source>
        <dbReference type="Pfam" id="PF03688"/>
    </source>
</evidence>
<name>A0AAT9JAQ1_9SECO</name>
<evidence type="ECO:0000256" key="3">
    <source>
        <dbReference type="ARBA" id="ARBA00022844"/>
    </source>
</evidence>
<reference evidence="8" key="2">
    <citation type="journal article" date="2024" name="Arch. Virol.">
        <title>Probing of plant transcriptomes reveals the hidden genetic diversity of the family Secoviridae.</title>
        <authorList>
            <person name="Sidharthan V.K."/>
            <person name="Reddy V."/>
            <person name="Kiran G."/>
            <person name="Rajeswari V."/>
            <person name="Baranwal V.K."/>
            <person name="Kumar M.K."/>
            <person name="Kumar K.S."/>
        </authorList>
    </citation>
    <scope>NUCLEOTIDE SEQUENCE</scope>
    <source>
        <strain evidence="8">Pin yun</strain>
    </source>
</reference>
<dbReference type="InterPro" id="IPR005306">
    <property type="entry name" value="Nepo_coat_N"/>
</dbReference>
<feature type="domain" description="Nepovirus coat protein" evidence="5">
    <location>
        <begin position="922"/>
        <end position="1081"/>
    </location>
</feature>
<evidence type="ECO:0000313" key="8">
    <source>
        <dbReference type="EMBL" id="DBA54790.1"/>
    </source>
</evidence>
<proteinExistence type="predicted"/>
<comment type="subcellular location">
    <subcellularLocation>
        <location evidence="1">Virion</location>
    </subcellularLocation>
</comment>
<dbReference type="GO" id="GO:0019028">
    <property type="term" value="C:viral capsid"/>
    <property type="evidence" value="ECO:0007669"/>
    <property type="project" value="UniProtKB-KW"/>
</dbReference>
<evidence type="ECO:0000256" key="1">
    <source>
        <dbReference type="ARBA" id="ARBA00004328"/>
    </source>
</evidence>
<dbReference type="Pfam" id="PF03689">
    <property type="entry name" value="Nepo_coat_N"/>
    <property type="match status" value="1"/>
</dbReference>
<organism evidence="8">
    <name type="scientific">Yunnan pine nepovirus</name>
    <dbReference type="NCBI Taxonomy" id="3115771"/>
    <lineage>
        <taxon>Viruses</taxon>
        <taxon>Riboviria</taxon>
        <taxon>Orthornavirae</taxon>
        <taxon>Pisuviricota</taxon>
        <taxon>Pisoniviricetes</taxon>
        <taxon>Picornavirales</taxon>
        <taxon>Secoviridae</taxon>
        <taxon>Comovirinae</taxon>
        <taxon>Nepovirus</taxon>
    </lineage>
</organism>
<keyword evidence="2" id="KW-0167">Capsid protein</keyword>
<dbReference type="InterPro" id="IPR029053">
    <property type="entry name" value="Viral_coat"/>
</dbReference>
<evidence type="ECO:0000259" key="7">
    <source>
        <dbReference type="Pfam" id="PF03689"/>
    </source>
</evidence>
<dbReference type="SUPFAM" id="SSF88633">
    <property type="entry name" value="Positive stranded ssRNA viruses"/>
    <property type="match status" value="3"/>
</dbReference>
<feature type="domain" description="Nepovirus coat protein C-terminal" evidence="6">
    <location>
        <begin position="1089"/>
        <end position="1255"/>
    </location>
</feature>
<feature type="compositionally biased region" description="Polar residues" evidence="4">
    <location>
        <begin position="722"/>
        <end position="733"/>
    </location>
</feature>
<keyword evidence="3" id="KW-0946">Virion</keyword>
<feature type="region of interest" description="Disordered" evidence="4">
    <location>
        <begin position="722"/>
        <end position="742"/>
    </location>
</feature>
<dbReference type="Gene3D" id="2.60.120.20">
    <property type="match status" value="2"/>
</dbReference>
<dbReference type="EMBL" id="BK065121">
    <property type="protein sequence ID" value="DBA54790.1"/>
    <property type="molecule type" value="Genomic_RNA"/>
</dbReference>
<dbReference type="InterPro" id="IPR005054">
    <property type="entry name" value="Nepo_coat"/>
</dbReference>
<dbReference type="Pfam" id="PF03688">
    <property type="entry name" value="Nepo_coat_C"/>
    <property type="match status" value="1"/>
</dbReference>
<evidence type="ECO:0000256" key="2">
    <source>
        <dbReference type="ARBA" id="ARBA00022561"/>
    </source>
</evidence>
<feature type="domain" description="Nepovirus coat protein N-terminal" evidence="7">
    <location>
        <begin position="755"/>
        <end position="845"/>
    </location>
</feature>